<evidence type="ECO:0000256" key="5">
    <source>
        <dbReference type="ARBA" id="ARBA00023136"/>
    </source>
</evidence>
<reference evidence="6 7" key="2">
    <citation type="submission" date="2018-03" db="EMBL/GenBank/DDBJ databases">
        <authorList>
            <person name="Keele B.F."/>
        </authorList>
    </citation>
    <scope>NUCLEOTIDE SEQUENCE [LARGE SCALE GENOMIC DNA]</scope>
    <source>
        <strain evidence="6 7">CCALA 016</strain>
    </source>
</reference>
<organism evidence="6 7">
    <name type="scientific">Aphanothece hegewaldii CCALA 016</name>
    <dbReference type="NCBI Taxonomy" id="2107694"/>
    <lineage>
        <taxon>Bacteria</taxon>
        <taxon>Bacillati</taxon>
        <taxon>Cyanobacteriota</taxon>
        <taxon>Cyanophyceae</taxon>
        <taxon>Oscillatoriophycideae</taxon>
        <taxon>Chroococcales</taxon>
        <taxon>Aphanothecaceae</taxon>
        <taxon>Aphanothece</taxon>
    </lineage>
</organism>
<evidence type="ECO:0000313" key="6">
    <source>
        <dbReference type="EMBL" id="PSF38769.1"/>
    </source>
</evidence>
<evidence type="ECO:0000256" key="3">
    <source>
        <dbReference type="ARBA" id="ARBA00022692"/>
    </source>
</evidence>
<proteinExistence type="predicted"/>
<keyword evidence="3" id="KW-0812">Transmembrane</keyword>
<evidence type="ECO:0000256" key="2">
    <source>
        <dbReference type="ARBA" id="ARBA00022519"/>
    </source>
</evidence>
<dbReference type="GO" id="GO:0015221">
    <property type="term" value="F:lipopolysaccharide transmembrane transporter activity"/>
    <property type="evidence" value="ECO:0007669"/>
    <property type="project" value="InterPro"/>
</dbReference>
<dbReference type="AlphaFoldDB" id="A0A2T1M225"/>
<dbReference type="NCBIfam" id="TIGR04409">
    <property type="entry name" value="LptC_YrbK"/>
    <property type="match status" value="1"/>
</dbReference>
<accession>A0A2T1M225</accession>
<evidence type="ECO:0000313" key="7">
    <source>
        <dbReference type="Proteomes" id="UP000239001"/>
    </source>
</evidence>
<comment type="caution">
    <text evidence="6">The sequence shown here is derived from an EMBL/GenBank/DDBJ whole genome shotgun (WGS) entry which is preliminary data.</text>
</comment>
<dbReference type="GO" id="GO:0030288">
    <property type="term" value="C:outer membrane-bounded periplasmic space"/>
    <property type="evidence" value="ECO:0007669"/>
    <property type="project" value="TreeGrafter"/>
</dbReference>
<keyword evidence="2" id="KW-0997">Cell inner membrane</keyword>
<dbReference type="GO" id="GO:0017089">
    <property type="term" value="F:glycolipid transfer activity"/>
    <property type="evidence" value="ECO:0007669"/>
    <property type="project" value="TreeGrafter"/>
</dbReference>
<reference evidence="6 7" key="1">
    <citation type="submission" date="2018-03" db="EMBL/GenBank/DDBJ databases">
        <title>The ancient ancestry and fast evolution of plastids.</title>
        <authorList>
            <person name="Moore K.R."/>
            <person name="Magnabosco C."/>
            <person name="Momper L."/>
            <person name="Gold D.A."/>
            <person name="Bosak T."/>
            <person name="Fournier G.P."/>
        </authorList>
    </citation>
    <scope>NUCLEOTIDE SEQUENCE [LARGE SCALE GENOMIC DNA]</scope>
    <source>
        <strain evidence="6 7">CCALA 016</strain>
    </source>
</reference>
<dbReference type="OrthoDB" id="460011at2"/>
<dbReference type="Gene3D" id="2.60.450.10">
    <property type="entry name" value="Lipopolysaccharide (LPS) transport protein A like domain"/>
    <property type="match status" value="2"/>
</dbReference>
<sequence length="391" mass="44185">MNLSKKTILFPQVNLWLGKGFILFLLIHISACQSSNPVTEKDLEQPTKEELDSRLTLNNATLEQADAKGQTLWKIQVNKANYSKDKKVAQLEKVKGNLYQDGKVVLYVSANKGTIEDNGKKIFLRENITATDPRNGIVIRGDEVEWRPEDNILMIRNNLKGIHTKLQATAKEGRYHTKQERLELVGDILATVKEPPLQIKTNYLSWDVKNQFISGDQPINIVRFKDKTITDQLSAKKVIVSLKDGVATLQNEVQYKSFDPPIQIATNEISWNYKARLIGANTPVEIFQYKDKITVTGNRAHVDLNNKMTILSEGVQSINQSSPSKLYSNQLIWNMATQMVEASGNVIYEQAKPKMNFTGEKAVGIIKDNSLILNGNNNDRVVTEIYPEEKK</sequence>
<evidence type="ECO:0000256" key="4">
    <source>
        <dbReference type="ARBA" id="ARBA00022989"/>
    </source>
</evidence>
<dbReference type="Pfam" id="PF06835">
    <property type="entry name" value="LptC"/>
    <property type="match status" value="2"/>
</dbReference>
<dbReference type="InterPro" id="IPR052363">
    <property type="entry name" value="LPS_export_LptC"/>
</dbReference>
<dbReference type="GO" id="GO:0005886">
    <property type="term" value="C:plasma membrane"/>
    <property type="evidence" value="ECO:0007669"/>
    <property type="project" value="InterPro"/>
</dbReference>
<dbReference type="PANTHER" id="PTHR37481:SF1">
    <property type="entry name" value="LIPOPOLYSACCHARIDE EXPORT SYSTEM PROTEIN LPTC"/>
    <property type="match status" value="1"/>
</dbReference>
<keyword evidence="1" id="KW-1003">Cell membrane</keyword>
<dbReference type="InterPro" id="IPR026265">
    <property type="entry name" value="LptC"/>
</dbReference>
<keyword evidence="5" id="KW-0472">Membrane</keyword>
<gene>
    <name evidence="6" type="primary">lptC</name>
    <name evidence="6" type="ORF">C7H19_04520</name>
</gene>
<dbReference type="EMBL" id="PXOH01000003">
    <property type="protein sequence ID" value="PSF38769.1"/>
    <property type="molecule type" value="Genomic_DNA"/>
</dbReference>
<name>A0A2T1M225_9CHRO</name>
<keyword evidence="4" id="KW-1133">Transmembrane helix</keyword>
<dbReference type="Proteomes" id="UP000239001">
    <property type="component" value="Unassembled WGS sequence"/>
</dbReference>
<keyword evidence="7" id="KW-1185">Reference proteome</keyword>
<dbReference type="InterPro" id="IPR010664">
    <property type="entry name" value="LipoPS_assembly_LptC-rel"/>
</dbReference>
<protein>
    <submittedName>
        <fullName evidence="6">LPS export ABC transporter periplasmic protein LptC</fullName>
    </submittedName>
</protein>
<evidence type="ECO:0000256" key="1">
    <source>
        <dbReference type="ARBA" id="ARBA00022475"/>
    </source>
</evidence>
<dbReference type="PANTHER" id="PTHR37481">
    <property type="entry name" value="LIPOPOLYSACCHARIDE EXPORT SYSTEM PROTEIN LPTC"/>
    <property type="match status" value="1"/>
</dbReference>